<dbReference type="PANTHER" id="PTHR39399">
    <property type="entry name" value="PROTEIN ZPS1"/>
    <property type="match status" value="1"/>
</dbReference>
<evidence type="ECO:0000313" key="2">
    <source>
        <dbReference type="EMBL" id="PWN92431.1"/>
    </source>
</evidence>
<dbReference type="RefSeq" id="XP_025379629.1">
    <property type="nucleotide sequence ID" value="XM_025518606.1"/>
</dbReference>
<dbReference type="GO" id="GO:0009986">
    <property type="term" value="C:cell surface"/>
    <property type="evidence" value="ECO:0007669"/>
    <property type="project" value="TreeGrafter"/>
</dbReference>
<sequence length="215" mass="23725">VHSSCSDNKLLAINHALSDLYTLSHVALTELLDPATTSASLLDGPEQHPLLTSLYFGDAKRPNSMATAVGFFTMILLRDKQGLLLRCDDPDGKCKEHSDWAGHWRGDENPGETVICDRSFTGQQETTTDNASTGPPRKFLDDVCLNGWTLSESRPEVFWSTDLIHRFLHLPYISGGQSLHAAKAYPNALHLGRLEPELAAMNVANLQYFALDVYA</sequence>
<dbReference type="SUPFAM" id="SSF55486">
    <property type="entry name" value="Metalloproteases ('zincins'), catalytic domain"/>
    <property type="match status" value="1"/>
</dbReference>
<accession>A0A316YT74</accession>
<dbReference type="GO" id="GO:0005576">
    <property type="term" value="C:extracellular region"/>
    <property type="evidence" value="ECO:0007669"/>
    <property type="project" value="TreeGrafter"/>
</dbReference>
<dbReference type="GeneID" id="37040522"/>
<dbReference type="InterPro" id="IPR024079">
    <property type="entry name" value="MetalloPept_cat_dom_sf"/>
</dbReference>
<evidence type="ECO:0000259" key="1">
    <source>
        <dbReference type="Pfam" id="PF13933"/>
    </source>
</evidence>
<dbReference type="GO" id="GO:0008237">
    <property type="term" value="F:metallopeptidase activity"/>
    <property type="evidence" value="ECO:0007669"/>
    <property type="project" value="InterPro"/>
</dbReference>
<evidence type="ECO:0000313" key="3">
    <source>
        <dbReference type="Proteomes" id="UP000245768"/>
    </source>
</evidence>
<dbReference type="Proteomes" id="UP000245768">
    <property type="component" value="Unassembled WGS sequence"/>
</dbReference>
<dbReference type="Gene3D" id="3.40.390.10">
    <property type="entry name" value="Collagenase (Catalytic Domain)"/>
    <property type="match status" value="1"/>
</dbReference>
<dbReference type="Pfam" id="PF13933">
    <property type="entry name" value="HRXXH"/>
    <property type="match status" value="1"/>
</dbReference>
<feature type="non-terminal residue" evidence="2">
    <location>
        <position position="1"/>
    </location>
</feature>
<dbReference type="InParanoid" id="A0A316YT74"/>
<dbReference type="PANTHER" id="PTHR39399:SF1">
    <property type="entry name" value="PROTEIN ZPS1"/>
    <property type="match status" value="1"/>
</dbReference>
<proteinExistence type="predicted"/>
<feature type="non-terminal residue" evidence="2">
    <location>
        <position position="215"/>
    </location>
</feature>
<dbReference type="InterPro" id="IPR039124">
    <property type="entry name" value="PRA1-like"/>
</dbReference>
<dbReference type="GO" id="GO:0005178">
    <property type="term" value="F:integrin binding"/>
    <property type="evidence" value="ECO:0007669"/>
    <property type="project" value="TreeGrafter"/>
</dbReference>
<dbReference type="AlphaFoldDB" id="A0A316YT74"/>
<dbReference type="STRING" id="215250.A0A316YT74"/>
<dbReference type="EMBL" id="KZ819635">
    <property type="protein sequence ID" value="PWN92431.1"/>
    <property type="molecule type" value="Genomic_DNA"/>
</dbReference>
<protein>
    <submittedName>
        <fullName evidence="2">Zincin</fullName>
    </submittedName>
</protein>
<gene>
    <name evidence="2" type="ORF">FA10DRAFT_224335</name>
</gene>
<feature type="domain" description="Putative peptidase" evidence="1">
    <location>
        <begin position="1"/>
        <end position="215"/>
    </location>
</feature>
<dbReference type="GO" id="GO:0008270">
    <property type="term" value="F:zinc ion binding"/>
    <property type="evidence" value="ECO:0007669"/>
    <property type="project" value="TreeGrafter"/>
</dbReference>
<reference evidence="2 3" key="1">
    <citation type="journal article" date="2018" name="Mol. Biol. Evol.">
        <title>Broad Genomic Sampling Reveals a Smut Pathogenic Ancestry of the Fungal Clade Ustilaginomycotina.</title>
        <authorList>
            <person name="Kijpornyongpan T."/>
            <person name="Mondo S.J."/>
            <person name="Barry K."/>
            <person name="Sandor L."/>
            <person name="Lee J."/>
            <person name="Lipzen A."/>
            <person name="Pangilinan J."/>
            <person name="LaButti K."/>
            <person name="Hainaut M."/>
            <person name="Henrissat B."/>
            <person name="Grigoriev I.V."/>
            <person name="Spatafora J.W."/>
            <person name="Aime M.C."/>
        </authorList>
    </citation>
    <scope>NUCLEOTIDE SEQUENCE [LARGE SCALE GENOMIC DNA]</scope>
    <source>
        <strain evidence="2 3">MCA 4198</strain>
    </source>
</reference>
<keyword evidence="3" id="KW-1185">Reference proteome</keyword>
<dbReference type="OrthoDB" id="4689212at2759"/>
<dbReference type="InterPro" id="IPR029482">
    <property type="entry name" value="HRXXH"/>
</dbReference>
<name>A0A316YT74_9BASI</name>
<organism evidence="2 3">
    <name type="scientific">Acaromyces ingoldii</name>
    <dbReference type="NCBI Taxonomy" id="215250"/>
    <lineage>
        <taxon>Eukaryota</taxon>
        <taxon>Fungi</taxon>
        <taxon>Dikarya</taxon>
        <taxon>Basidiomycota</taxon>
        <taxon>Ustilaginomycotina</taxon>
        <taxon>Exobasidiomycetes</taxon>
        <taxon>Exobasidiales</taxon>
        <taxon>Cryptobasidiaceae</taxon>
        <taxon>Acaromyces</taxon>
    </lineage>
</organism>
<dbReference type="GO" id="GO:0009277">
    <property type="term" value="C:fungal-type cell wall"/>
    <property type="evidence" value="ECO:0007669"/>
    <property type="project" value="TreeGrafter"/>
</dbReference>